<sequence>MFKKTLVSGVLVSAVAVSISAQARSMTMLSSWEASYNAVPVFAEGFMEEVKERSGGELDIRMRGPETVPPFEQLQPVSSGMFDFLFTHGAYHLGETGMAFGMDAVEDNPEERRESGIYELIDEHYQTEHNLKLIGVFSAASGYHFLLREPIGDSGDLSGMSIRASATYHDMVQELNGAVVTLPASEIYSALDRGVVDGAAWPVFGAMDYSWYEVADYMTRPTFGVTNLSLFMNLDRWNALSEKDQELILGVAKDLEISGREHFETLWAEEDEAMQEAGLAITEFGPETASQVDSIFAAGVWKQVRERSGPLGAEFHERAVEAGLTAE</sequence>
<evidence type="ECO:0000313" key="4">
    <source>
        <dbReference type="Proteomes" id="UP001320154"/>
    </source>
</evidence>
<dbReference type="RefSeq" id="WP_234250431.1">
    <property type="nucleotide sequence ID" value="NZ_JABFTQ010000005.1"/>
</dbReference>
<dbReference type="PANTHER" id="PTHR33376">
    <property type="match status" value="1"/>
</dbReference>
<comment type="caution">
    <text evidence="3">The sequence shown here is derived from an EMBL/GenBank/DDBJ whole genome shotgun (WGS) entry which is preliminary data.</text>
</comment>
<dbReference type="NCBIfam" id="NF037995">
    <property type="entry name" value="TRAP_S1"/>
    <property type="match status" value="1"/>
</dbReference>
<reference evidence="3 4" key="1">
    <citation type="journal article" date="2021" name="Front. Microbiol.">
        <title>Aerobic Denitrification and Heterotrophic Sulfur Oxidation in the Genus Halomonas Revealed by Six Novel Species Characterizations and Genome-Based Analysis.</title>
        <authorList>
            <person name="Wang L."/>
            <person name="Shao Z."/>
        </authorList>
    </citation>
    <scope>NUCLEOTIDE SEQUENCE [LARGE SCALE GENOMIC DNA]</scope>
    <source>
        <strain evidence="3 4">MCCC 1A05748</strain>
    </source>
</reference>
<proteinExistence type="predicted"/>
<feature type="signal peptide" evidence="2">
    <location>
        <begin position="1"/>
        <end position="23"/>
    </location>
</feature>
<gene>
    <name evidence="3" type="primary">dctP</name>
    <name evidence="3" type="ORF">HOP60_09455</name>
</gene>
<keyword evidence="1 2" id="KW-0732">Signal</keyword>
<evidence type="ECO:0000256" key="1">
    <source>
        <dbReference type="ARBA" id="ARBA00022729"/>
    </source>
</evidence>
<name>A0ABS9B439_9GAMM</name>
<dbReference type="Proteomes" id="UP001320154">
    <property type="component" value="Unassembled WGS sequence"/>
</dbReference>
<dbReference type="InterPro" id="IPR018389">
    <property type="entry name" value="DctP_fam"/>
</dbReference>
<organism evidence="3 4">
    <name type="scientific">Billgrantia desiderata</name>
    <dbReference type="NCBI Taxonomy" id="52021"/>
    <lineage>
        <taxon>Bacteria</taxon>
        <taxon>Pseudomonadati</taxon>
        <taxon>Pseudomonadota</taxon>
        <taxon>Gammaproteobacteria</taxon>
        <taxon>Oceanospirillales</taxon>
        <taxon>Halomonadaceae</taxon>
        <taxon>Billgrantia</taxon>
    </lineage>
</organism>
<dbReference type="Gene3D" id="3.40.190.170">
    <property type="entry name" value="Bacterial extracellular solute-binding protein, family 7"/>
    <property type="match status" value="1"/>
</dbReference>
<accession>A0ABS9B439</accession>
<dbReference type="InterPro" id="IPR038404">
    <property type="entry name" value="TRAP_DctP_sf"/>
</dbReference>
<keyword evidence="4" id="KW-1185">Reference proteome</keyword>
<dbReference type="PANTHER" id="PTHR33376:SF5">
    <property type="entry name" value="EXTRACYTOPLASMIC SOLUTE RECEPTOR PROTEIN"/>
    <property type="match status" value="1"/>
</dbReference>
<dbReference type="EMBL" id="JABFTQ010000005">
    <property type="protein sequence ID" value="MCE8046953.1"/>
    <property type="molecule type" value="Genomic_DNA"/>
</dbReference>
<protein>
    <submittedName>
        <fullName evidence="3">TRAP transporter substrate-binding protein DctP</fullName>
    </submittedName>
</protein>
<feature type="chain" id="PRO_5045445276" evidence="2">
    <location>
        <begin position="24"/>
        <end position="327"/>
    </location>
</feature>
<dbReference type="Pfam" id="PF03480">
    <property type="entry name" value="DctP"/>
    <property type="match status" value="1"/>
</dbReference>
<evidence type="ECO:0000313" key="3">
    <source>
        <dbReference type="EMBL" id="MCE8046953.1"/>
    </source>
</evidence>
<evidence type="ECO:0000256" key="2">
    <source>
        <dbReference type="SAM" id="SignalP"/>
    </source>
</evidence>